<feature type="domain" description="DnaB/C C-terminal" evidence="3">
    <location>
        <begin position="161"/>
        <end position="239"/>
    </location>
</feature>
<protein>
    <submittedName>
        <fullName evidence="4">DnaD domain protein</fullName>
    </submittedName>
</protein>
<evidence type="ECO:0000256" key="1">
    <source>
        <dbReference type="ARBA" id="ARBA00093462"/>
    </source>
</evidence>
<organism evidence="4 5">
    <name type="scientific">Carnobacterium divergens</name>
    <name type="common">Lactobacillus divergens</name>
    <dbReference type="NCBI Taxonomy" id="2748"/>
    <lineage>
        <taxon>Bacteria</taxon>
        <taxon>Bacillati</taxon>
        <taxon>Bacillota</taxon>
        <taxon>Bacilli</taxon>
        <taxon>Lactobacillales</taxon>
        <taxon>Carnobacteriaceae</taxon>
        <taxon>Carnobacterium</taxon>
    </lineage>
</organism>
<dbReference type="SUPFAM" id="SSF158499">
    <property type="entry name" value="DnaD domain-like"/>
    <property type="match status" value="1"/>
</dbReference>
<dbReference type="NCBIfam" id="TIGR01446">
    <property type="entry name" value="DnaD_dom"/>
    <property type="match status" value="1"/>
</dbReference>
<name>A0AAW8RH08_CARDV</name>
<dbReference type="PANTHER" id="PTHR37293:SF5">
    <property type="entry name" value="DNA REPLICATION PROTEIN"/>
    <property type="match status" value="1"/>
</dbReference>
<feature type="compositionally biased region" description="Basic and acidic residues" evidence="2">
    <location>
        <begin position="267"/>
        <end position="291"/>
    </location>
</feature>
<dbReference type="PANTHER" id="PTHR37293">
    <property type="entry name" value="PHAGE REPLICATION PROTEIN-RELATED"/>
    <property type="match status" value="1"/>
</dbReference>
<evidence type="ECO:0000259" key="3">
    <source>
        <dbReference type="Pfam" id="PF07261"/>
    </source>
</evidence>
<comment type="similarity">
    <text evidence="1">Belongs to the DnaB/DnaD family.</text>
</comment>
<gene>
    <name evidence="4" type="ORF">MX635_13730</name>
</gene>
<proteinExistence type="inferred from homology"/>
<dbReference type="EMBL" id="JALRMR010000029">
    <property type="protein sequence ID" value="MDT1975463.1"/>
    <property type="molecule type" value="Genomic_DNA"/>
</dbReference>
<comment type="caution">
    <text evidence="4">The sequence shown here is derived from an EMBL/GenBank/DDBJ whole genome shotgun (WGS) entry which is preliminary data.</text>
</comment>
<dbReference type="InterPro" id="IPR006343">
    <property type="entry name" value="DnaB/C_C"/>
</dbReference>
<sequence length="298" mass="34621">MAQRRMFSKTIVSSDLFLDMPKSTQALYFHLNMNADDDGFIGSSKMIMRMIGASDDDMRLLLAKKFVFEFDSGVVVVKDWRIHNQIRKDRHKQTIYTDEFQQLQAVENNSYERLPVGCQEVALGKVRLGKVSLGKSRLDKDNEEPKNIVVDDESQTIPNPFSFYETNGFGMLTPFYQEKIGLWIDDFKLIGSTEDEAKFILIKAMEVSLMNNVRKWVYVESILKNWEQKKLSTVEMIDADELSNKASNQSSKQYKKNSVRTETLPDWAKDEYEEPPVKNELPKISDEEFLREMNAYDE</sequence>
<dbReference type="AlphaFoldDB" id="A0AAW8RH08"/>
<evidence type="ECO:0000313" key="4">
    <source>
        <dbReference type="EMBL" id="MDT1975463.1"/>
    </source>
</evidence>
<dbReference type="InterPro" id="IPR034829">
    <property type="entry name" value="DnaD-like_sf"/>
</dbReference>
<dbReference type="InterPro" id="IPR053162">
    <property type="entry name" value="DnaD"/>
</dbReference>
<evidence type="ECO:0000256" key="2">
    <source>
        <dbReference type="SAM" id="MobiDB-lite"/>
    </source>
</evidence>
<reference evidence="4" key="1">
    <citation type="submission" date="2022-04" db="EMBL/GenBank/DDBJ databases">
        <title>Draft genome sequences of lactic acid bacteria (LAB) strains involved in meat spoilage.</title>
        <authorList>
            <person name="Palevich N."/>
        </authorList>
    </citation>
    <scope>NUCLEOTIDE SEQUENCE</scope>
    <source>
        <strain evidence="4">9-14</strain>
    </source>
</reference>
<dbReference type="Pfam" id="PF07261">
    <property type="entry name" value="DnaB_2"/>
    <property type="match status" value="1"/>
</dbReference>
<accession>A0AAW8RH08</accession>
<dbReference type="Proteomes" id="UP001249945">
    <property type="component" value="Unassembled WGS sequence"/>
</dbReference>
<dbReference type="Gene3D" id="1.10.10.630">
    <property type="entry name" value="DnaD domain-like"/>
    <property type="match status" value="1"/>
</dbReference>
<evidence type="ECO:0000313" key="5">
    <source>
        <dbReference type="Proteomes" id="UP001249945"/>
    </source>
</evidence>
<dbReference type="RefSeq" id="WP_311781070.1">
    <property type="nucleotide sequence ID" value="NZ_JALRMR010000029.1"/>
</dbReference>
<feature type="region of interest" description="Disordered" evidence="2">
    <location>
        <begin position="245"/>
        <end position="298"/>
    </location>
</feature>